<keyword evidence="3" id="KW-1185">Reference proteome</keyword>
<accession>M2U736</accession>
<evidence type="ECO:0000313" key="2">
    <source>
        <dbReference type="EMBL" id="EMD83803.1"/>
    </source>
</evidence>
<dbReference type="Proteomes" id="UP000011717">
    <property type="component" value="Unassembled WGS sequence"/>
</dbReference>
<dbReference type="Pfam" id="PF10011">
    <property type="entry name" value="DUF2254"/>
    <property type="match status" value="1"/>
</dbReference>
<dbReference type="PATRIC" id="fig|1234595.3.peg.774"/>
<dbReference type="AlphaFoldDB" id="M2U736"/>
<evidence type="ECO:0000256" key="1">
    <source>
        <dbReference type="SAM" id="Phobius"/>
    </source>
</evidence>
<proteinExistence type="predicted"/>
<dbReference type="InterPro" id="IPR018723">
    <property type="entry name" value="DUF2254_membrane"/>
</dbReference>
<dbReference type="EMBL" id="AMRV01000002">
    <property type="protein sequence ID" value="EMD83803.1"/>
    <property type="molecule type" value="Genomic_DNA"/>
</dbReference>
<feature type="transmembrane region" description="Helical" evidence="1">
    <location>
        <begin position="65"/>
        <end position="91"/>
    </location>
</feature>
<organism evidence="2 3">
    <name type="scientific">Pacificimonas flava</name>
    <dbReference type="NCBI Taxonomy" id="1234595"/>
    <lineage>
        <taxon>Bacteria</taxon>
        <taxon>Pseudomonadati</taxon>
        <taxon>Pseudomonadota</taxon>
        <taxon>Alphaproteobacteria</taxon>
        <taxon>Sphingomonadales</taxon>
        <taxon>Sphingosinicellaceae</taxon>
        <taxon>Pacificimonas</taxon>
    </lineage>
</organism>
<keyword evidence="1" id="KW-0812">Transmembrane</keyword>
<comment type="caution">
    <text evidence="2">The sequence shown here is derived from an EMBL/GenBank/DDBJ whole genome shotgun (WGS) entry which is preliminary data.</text>
</comment>
<name>M2U736_9SPHN</name>
<reference evidence="2 3" key="1">
    <citation type="journal article" date="2013" name="Genome Announc.">
        <title>Draft Genome Sequence of Strain JLT2015T, Belonging to the Family Sphingomonadaceae of the Alphaproteobacteria.</title>
        <authorList>
            <person name="Tang K."/>
            <person name="Liu K."/>
            <person name="Li S."/>
            <person name="Jiao N."/>
        </authorList>
    </citation>
    <scope>NUCLEOTIDE SEQUENCE [LARGE SCALE GENOMIC DNA]</scope>
    <source>
        <strain evidence="2 3">JLT2015</strain>
    </source>
</reference>
<keyword evidence="1" id="KW-0472">Membrane</keyword>
<feature type="transmembrane region" description="Helical" evidence="1">
    <location>
        <begin position="112"/>
        <end position="135"/>
    </location>
</feature>
<keyword evidence="1" id="KW-1133">Transmembrane helix</keyword>
<dbReference type="OrthoDB" id="2955631at2"/>
<dbReference type="RefSeq" id="WP_008600268.1">
    <property type="nucleotide sequence ID" value="NZ_AMRV01000002.1"/>
</dbReference>
<evidence type="ECO:0000313" key="3">
    <source>
        <dbReference type="Proteomes" id="UP000011717"/>
    </source>
</evidence>
<feature type="transmembrane region" description="Helical" evidence="1">
    <location>
        <begin position="141"/>
        <end position="162"/>
    </location>
</feature>
<protein>
    <recommendedName>
        <fullName evidence="4">DUF2254 domain-containing protein</fullName>
    </recommendedName>
</protein>
<gene>
    <name evidence="2" type="ORF">C725_0775</name>
</gene>
<feature type="transmembrane region" description="Helical" evidence="1">
    <location>
        <begin position="24"/>
        <end position="45"/>
    </location>
</feature>
<evidence type="ECO:0008006" key="4">
    <source>
        <dbReference type="Google" id="ProtNLM"/>
    </source>
</evidence>
<sequence length="439" mass="48359">MSALDRDYLIGRWRYTVGRMVRRIWFRASMFSLAAVIIALLSAFLVRFVTFPFELTLASEAVDNILTILASSMLAVTTFSLSIMVSAYAAAASTSTPRATELLISDSVASNTLATFIGSFLFAVVGMIGMSMGIYGNQGRVLLFFSTLIVLFLVTAALLRWIEQLTHFGRVGDTIWRVEQASEAAARSWAKLPRLGAAAEEDVPEGAAPLYLEEMGYIQHLDMEELNKLARRSGGTVHVRKLPGAYIGPHIAVAFLEAEPDGEMREAMAECFTIDRQRSFGQDPSFGLIVLSEIASRALSPAVNDPGTAIQVMTAGTRVLQAYCESLNERTEARFECVRAPDIDHGEMLEDFFNPIARDGASLLEVQHRLQRSLHMVALANRDLFAEAAGRISAVSLKRALNHLDANLEKTRLRRVAGWSLPDEYTGELTDEEARRAEA</sequence>